<reference evidence="10 11" key="1">
    <citation type="submission" date="2015-05" db="EMBL/GenBank/DDBJ databases">
        <title>Genome sequencing project for genomic taxonomy and phylogenomics of Bacillus-like bacteria.</title>
        <authorList>
            <person name="Liu B."/>
            <person name="Wang J."/>
            <person name="Zhu Y."/>
            <person name="Liu G."/>
            <person name="Chen Q."/>
            <person name="Chen Z."/>
            <person name="Lan J."/>
            <person name="Che J."/>
            <person name="Ge C."/>
            <person name="Shi H."/>
            <person name="Pan Z."/>
            <person name="Liu X."/>
        </authorList>
    </citation>
    <scope>NUCLEOTIDE SEQUENCE [LARGE SCALE GENOMIC DNA]</scope>
    <source>
        <strain evidence="10 11">DSM 9885</strain>
    </source>
</reference>
<evidence type="ECO:0000256" key="2">
    <source>
        <dbReference type="ARBA" id="ARBA00008079"/>
    </source>
</evidence>
<dbReference type="KEGG" id="bfm:BP422_20820"/>
<dbReference type="EMBL" id="CP018145">
    <property type="protein sequence ID" value="ASJ55780.1"/>
    <property type="molecule type" value="Genomic_DNA"/>
</dbReference>
<evidence type="ECO:0000256" key="4">
    <source>
        <dbReference type="ARBA" id="ARBA00022692"/>
    </source>
</evidence>
<evidence type="ECO:0000313" key="8">
    <source>
        <dbReference type="EMBL" id="ASJ55780.1"/>
    </source>
</evidence>
<evidence type="ECO:0000313" key="13">
    <source>
        <dbReference type="Proteomes" id="UP000319498"/>
    </source>
</evidence>
<dbReference type="AlphaFoldDB" id="A0A0H0SH77"/>
<dbReference type="PANTHER" id="PTHR36835">
    <property type="entry name" value="CYTOCHROME BO(3) UBIQUINOL OXIDASE SUBUNIT 4"/>
    <property type="match status" value="1"/>
</dbReference>
<evidence type="ECO:0000313" key="10">
    <source>
        <dbReference type="EMBL" id="KLH96987.1"/>
    </source>
</evidence>
<dbReference type="InterPro" id="IPR050968">
    <property type="entry name" value="Cytochrome_c_oxidase_bac_sub4"/>
</dbReference>
<evidence type="ECO:0000256" key="7">
    <source>
        <dbReference type="SAM" id="Phobius"/>
    </source>
</evidence>
<keyword evidence="4 7" id="KW-0812">Transmembrane</keyword>
<dbReference type="GO" id="GO:0005886">
    <property type="term" value="C:plasma membrane"/>
    <property type="evidence" value="ECO:0007669"/>
    <property type="project" value="UniProtKB-SubCell"/>
</dbReference>
<dbReference type="Proteomes" id="UP000197781">
    <property type="component" value="Chromosome"/>
</dbReference>
<dbReference type="GO" id="GO:0019646">
    <property type="term" value="P:aerobic electron transport chain"/>
    <property type="evidence" value="ECO:0007669"/>
    <property type="project" value="TreeGrafter"/>
</dbReference>
<keyword evidence="5 7" id="KW-1133">Transmembrane helix</keyword>
<evidence type="ECO:0000256" key="3">
    <source>
        <dbReference type="ARBA" id="ARBA00022475"/>
    </source>
</evidence>
<dbReference type="GeneID" id="87588026"/>
<dbReference type="RefSeq" id="WP_047073332.1">
    <property type="nucleotide sequence ID" value="NZ_BJOL01000014.1"/>
</dbReference>
<reference evidence="8 12" key="2">
    <citation type="submission" date="2016-11" db="EMBL/GenBank/DDBJ databases">
        <authorList>
            <person name="Jaros S."/>
            <person name="Januszkiewicz K."/>
            <person name="Wedrychowicz H."/>
        </authorList>
    </citation>
    <scope>NUCLEOTIDE SEQUENCE [LARGE SCALE GENOMIC DNA]</scope>
    <source>
        <strain evidence="8 12">NF2</strain>
    </source>
</reference>
<evidence type="ECO:0000313" key="9">
    <source>
        <dbReference type="EMBL" id="GED58663.1"/>
    </source>
</evidence>
<dbReference type="PANTHER" id="PTHR36835:SF1">
    <property type="entry name" value="CYTOCHROME BO(3) UBIQUINOL OXIDASE SUBUNIT 4"/>
    <property type="match status" value="1"/>
</dbReference>
<evidence type="ECO:0000313" key="12">
    <source>
        <dbReference type="Proteomes" id="UP000197781"/>
    </source>
</evidence>
<keyword evidence="3" id="KW-1003">Cell membrane</keyword>
<dbReference type="GO" id="GO:0009486">
    <property type="term" value="F:cytochrome bo3 ubiquinol oxidase activity"/>
    <property type="evidence" value="ECO:0007669"/>
    <property type="project" value="TreeGrafter"/>
</dbReference>
<name>A0A0H0SH77_9BACL</name>
<feature type="transmembrane region" description="Helical" evidence="7">
    <location>
        <begin position="83"/>
        <end position="104"/>
    </location>
</feature>
<organism evidence="8 12">
    <name type="scientific">Brevibacillus formosus</name>
    <dbReference type="NCBI Taxonomy" id="54913"/>
    <lineage>
        <taxon>Bacteria</taxon>
        <taxon>Bacillati</taxon>
        <taxon>Bacillota</taxon>
        <taxon>Bacilli</taxon>
        <taxon>Bacillales</taxon>
        <taxon>Paenibacillaceae</taxon>
        <taxon>Brevibacillus</taxon>
    </lineage>
</organism>
<proteinExistence type="inferred from homology"/>
<dbReference type="GO" id="GO:0009319">
    <property type="term" value="C:cytochrome o ubiquinol oxidase complex"/>
    <property type="evidence" value="ECO:0007669"/>
    <property type="project" value="TreeGrafter"/>
</dbReference>
<protein>
    <submittedName>
        <fullName evidence="8">Cytochrome C oxidase subunit IV</fullName>
    </submittedName>
    <submittedName>
        <fullName evidence="9">Cytochrome c oxidase subunit 4B</fullName>
    </submittedName>
</protein>
<dbReference type="EMBL" id="LDCN01000008">
    <property type="protein sequence ID" value="KLH96987.1"/>
    <property type="molecule type" value="Genomic_DNA"/>
</dbReference>
<dbReference type="OrthoDB" id="2989516at2"/>
<evidence type="ECO:0000256" key="6">
    <source>
        <dbReference type="ARBA" id="ARBA00023136"/>
    </source>
</evidence>
<gene>
    <name evidence="9" type="primary">ctaF</name>
    <name evidence="10" type="ORF">AA984_23570</name>
    <name evidence="9" type="ORF">BFO01nite_27950</name>
    <name evidence="8" type="ORF">BP422_20820</name>
</gene>
<feature type="transmembrane region" description="Helical" evidence="7">
    <location>
        <begin position="52"/>
        <end position="71"/>
    </location>
</feature>
<dbReference type="EMBL" id="BJOL01000014">
    <property type="protein sequence ID" value="GED58663.1"/>
    <property type="molecule type" value="Genomic_DNA"/>
</dbReference>
<keyword evidence="6 7" id="KW-0472">Membrane</keyword>
<reference evidence="9 13" key="3">
    <citation type="submission" date="2019-06" db="EMBL/GenBank/DDBJ databases">
        <title>Whole genome shotgun sequence of Brevibacillus formosus NBRC 15716.</title>
        <authorList>
            <person name="Hosoyama A."/>
            <person name="Uohara A."/>
            <person name="Ohji S."/>
            <person name="Ichikawa N."/>
        </authorList>
    </citation>
    <scope>NUCLEOTIDE SEQUENCE [LARGE SCALE GENOMIC DNA]</scope>
    <source>
        <strain evidence="9 13">NBRC 15716</strain>
    </source>
</reference>
<dbReference type="InterPro" id="IPR005171">
    <property type="entry name" value="Cyt_c_oxidase_su4_prok"/>
</dbReference>
<dbReference type="Proteomes" id="UP000319498">
    <property type="component" value="Unassembled WGS sequence"/>
</dbReference>
<comment type="subcellular location">
    <subcellularLocation>
        <location evidence="1">Cell membrane</location>
        <topology evidence="1">Multi-pass membrane protein</topology>
    </subcellularLocation>
</comment>
<evidence type="ECO:0000313" key="11">
    <source>
        <dbReference type="Proteomes" id="UP000035218"/>
    </source>
</evidence>
<evidence type="ECO:0000256" key="1">
    <source>
        <dbReference type="ARBA" id="ARBA00004651"/>
    </source>
</evidence>
<feature type="transmembrane region" description="Helical" evidence="7">
    <location>
        <begin position="24"/>
        <end position="46"/>
    </location>
</feature>
<accession>A0A0H0SH77</accession>
<dbReference type="GO" id="GO:0015078">
    <property type="term" value="F:proton transmembrane transporter activity"/>
    <property type="evidence" value="ECO:0007669"/>
    <property type="project" value="TreeGrafter"/>
</dbReference>
<dbReference type="Proteomes" id="UP000035218">
    <property type="component" value="Unassembled WGS sequence"/>
</dbReference>
<evidence type="ECO:0000256" key="5">
    <source>
        <dbReference type="ARBA" id="ARBA00022989"/>
    </source>
</evidence>
<comment type="similarity">
    <text evidence="2">Belongs to the cytochrome c oxidase bacterial subunit 4 family.</text>
</comment>
<keyword evidence="13" id="KW-1185">Reference proteome</keyword>
<sequence>MGAQAHNEEVRKPKVKHDGPKRHIVAFIGSLVLTALAFIAVAYEAIPSGFTVPFIVALAFVQAFFQLYVWMHMDQKGHEFARISIFAGLFVIMMAIIVFIFWVWI</sequence>
<dbReference type="GO" id="GO:0015990">
    <property type="term" value="P:electron transport coupled proton transport"/>
    <property type="evidence" value="ECO:0007669"/>
    <property type="project" value="TreeGrafter"/>
</dbReference>
<dbReference type="Pfam" id="PF03626">
    <property type="entry name" value="COX4_pro"/>
    <property type="match status" value="1"/>
</dbReference>